<dbReference type="SMART" id="SM00248">
    <property type="entry name" value="ANK"/>
    <property type="match status" value="6"/>
</dbReference>
<dbReference type="InterPro" id="IPR029058">
    <property type="entry name" value="AB_hydrolase_fold"/>
</dbReference>
<feature type="region of interest" description="Disordered" evidence="3">
    <location>
        <begin position="55"/>
        <end position="74"/>
    </location>
</feature>
<feature type="repeat" description="ANK" evidence="2">
    <location>
        <begin position="1124"/>
        <end position="1145"/>
    </location>
</feature>
<dbReference type="OrthoDB" id="194358at2759"/>
<feature type="repeat" description="ANK" evidence="2">
    <location>
        <begin position="1261"/>
        <end position="1285"/>
    </location>
</feature>
<dbReference type="Gene3D" id="1.25.40.20">
    <property type="entry name" value="Ankyrin repeat-containing domain"/>
    <property type="match status" value="3"/>
</dbReference>
<dbReference type="SUPFAM" id="SSF53474">
    <property type="entry name" value="alpha/beta-Hydrolases"/>
    <property type="match status" value="1"/>
</dbReference>
<dbReference type="InterPro" id="IPR002110">
    <property type="entry name" value="Ankyrin_rpt"/>
</dbReference>
<protein>
    <recommendedName>
        <fullName evidence="4">Nephrocystin 3-like N-terminal domain-containing protein</fullName>
    </recommendedName>
</protein>
<dbReference type="PANTHER" id="PTHR10039">
    <property type="entry name" value="AMELOGENIN"/>
    <property type="match status" value="1"/>
</dbReference>
<evidence type="ECO:0000256" key="3">
    <source>
        <dbReference type="SAM" id="MobiDB-lite"/>
    </source>
</evidence>
<feature type="region of interest" description="Disordered" evidence="3">
    <location>
        <begin position="1288"/>
        <end position="1312"/>
    </location>
</feature>
<evidence type="ECO:0000313" key="7">
    <source>
        <dbReference type="Proteomes" id="UP000006039"/>
    </source>
</evidence>
<dbReference type="PROSITE" id="PS50088">
    <property type="entry name" value="ANK_REPEAT"/>
    <property type="match status" value="5"/>
</dbReference>
<dbReference type="EMBL" id="GL385400">
    <property type="protein sequence ID" value="EJT71175.1"/>
    <property type="molecule type" value="Genomic_DNA"/>
</dbReference>
<feature type="compositionally biased region" description="Low complexity" evidence="3">
    <location>
        <begin position="107"/>
        <end position="116"/>
    </location>
</feature>
<feature type="region of interest" description="Disordered" evidence="3">
    <location>
        <begin position="391"/>
        <end position="418"/>
    </location>
</feature>
<dbReference type="PROSITE" id="PS50297">
    <property type="entry name" value="ANK_REP_REGION"/>
    <property type="match status" value="5"/>
</dbReference>
<dbReference type="eggNOG" id="KOG0504">
    <property type="taxonomic scope" value="Eukaryota"/>
</dbReference>
<dbReference type="SUPFAM" id="SSF52540">
    <property type="entry name" value="P-loop containing nucleoside triphosphate hydrolases"/>
    <property type="match status" value="1"/>
</dbReference>
<sequence>MAFPAPASNPFLPSMLGPINVHGLTLLHQAPDPKIDIVFVHGFTGDPKNTWTWRRAKHGSADQKRKRDPGEESSMARRFKMLKLPLRQSQQDTSPGATSSTSCPERASTAHTATSSITEPGWAEEVYWPAELAPRTIPDSRIFTYGYDTKIRHLSQGPISQKTVYDHASDLLHRIEQHRRGTGEASRPLLFVAHSLGGIIVKEALLKSHRSSTGQPHLHNIVQATTGLIFFGTPHRGADPRSLLRQVVKASGQFVGFKSNQQIVDVLMPNSQPLLNLSNEFGNLVNEKRWTVYSFQEEYGVGLLLGTKVVEDHSSCLSVPTETKQHIGSNHMDMCRFSGLQDPEYLTVAAAMTFIVSATGAFPHAMSNACHVQIPGFAQSYDASISGEDFLSGAPRAGEQNQGGLLPPQSRDYRGDTSHTRVLPVDNQHQDDSLWLDPCSGMYEGSAGGGIDTATKESLVERLFFTKIDDRLTNLTPAQGKTCRWFLAKPEYQTWRNLANPSDDSGFLWIKGNPGTGKSTLMKLLFEEARKEAKTDTLRITLSFFFLARGVIEEKSTAGLYRSLLHQLLEKAVDLKGSFEWMTTAGARGILENGWSEAALKQTLKESVSKLGGRFLTIFVDALDECDQAQVTDMVCFFEELCGYAIEIAASLRICFSSRHYPVPAIHQCAELILEAEGGHTDDIEQFIKSRLRLGKLGKTARAAPLRAEIRDKSSGIFLWVVLVVDILNQEYANGAAINNLRKRLQEIPPGLHELFEMILARDGKNLDQLHLCLQWVLFAARPLKPPELYFAIQFGLDRDSTGHWDREDIEGDQIKEFVRSSSKGLAEVTRTKSSSVQFIHESVRDFLLGRYGEQWSGHSGNFEGHSHEVLKDCCLSQLNAPISHIVDVPDTPPQDAEAAKSTREALQHNFPFLEYAVLNTLHHANSAQQHGKDQETYIKDFPLPRWVVLNNVLERHTVRRYTASVSLCYLLAERNLPHLVYSYPDPTVFFTVEQERYGPPIFAALAMENDDTIQAILQSFQMQIQHPHPSPNDLVALYNQNKGEKFSFGRGFTFSRKRGILSYLDSKSEAIILAYILLGQVDMDLKDGSGRMPLSRAAEGGHEAVVKLLLGTGKVDIDNKDGYGRTPLSYAAEKGHDTVVKLLLGTSKVGVDSKGNTYGETPLSWAAEKGHEAVVKLLLGTGKVDVDSRDNHGQTPLSRAAGGGHEAVVKLLLGTGKVDVDSRDGYGQTPLLRAAGGGHEAVVKLLLGTSKVDVDSKDNHGQTPLSRAAGGGHEAVVKLLLGTGKVDVDSRDNHGQTPLSRAAWGRARGRG</sequence>
<feature type="repeat" description="ANK" evidence="2">
    <location>
        <begin position="1193"/>
        <end position="1217"/>
    </location>
</feature>
<dbReference type="Gene3D" id="3.40.50.300">
    <property type="entry name" value="P-loop containing nucleotide triphosphate hydrolases"/>
    <property type="match status" value="1"/>
</dbReference>
<dbReference type="HOGENOM" id="CLU_000288_34_1_1"/>
<dbReference type="RefSeq" id="XP_009226572.1">
    <property type="nucleotide sequence ID" value="XM_009228308.1"/>
</dbReference>
<dbReference type="eggNOG" id="KOG2029">
    <property type="taxonomic scope" value="Eukaryota"/>
</dbReference>
<organism evidence="5">
    <name type="scientific">Gaeumannomyces tritici (strain R3-111a-1)</name>
    <name type="common">Wheat and barley take-all root rot fungus</name>
    <name type="synonym">Gaeumannomyces graminis var. tritici</name>
    <dbReference type="NCBI Taxonomy" id="644352"/>
    <lineage>
        <taxon>Eukaryota</taxon>
        <taxon>Fungi</taxon>
        <taxon>Dikarya</taxon>
        <taxon>Ascomycota</taxon>
        <taxon>Pezizomycotina</taxon>
        <taxon>Sordariomycetes</taxon>
        <taxon>Sordariomycetidae</taxon>
        <taxon>Magnaporthales</taxon>
        <taxon>Magnaporthaceae</taxon>
        <taxon>Gaeumannomyces</taxon>
    </lineage>
</organism>
<evidence type="ECO:0000256" key="1">
    <source>
        <dbReference type="ARBA" id="ARBA00022737"/>
    </source>
</evidence>
<gene>
    <name evidence="6" type="primary">20350893</name>
    <name evidence="5" type="ORF">GGTG_10435</name>
</gene>
<accession>J3PAA9</accession>
<keyword evidence="2" id="KW-0040">ANK repeat</keyword>
<proteinExistence type="predicted"/>
<feature type="compositionally biased region" description="Low complexity" evidence="3">
    <location>
        <begin position="1302"/>
        <end position="1312"/>
    </location>
</feature>
<dbReference type="InterPro" id="IPR027417">
    <property type="entry name" value="P-loop_NTPase"/>
</dbReference>
<evidence type="ECO:0000313" key="6">
    <source>
        <dbReference type="EnsemblFungi" id="EJT71175"/>
    </source>
</evidence>
<dbReference type="VEuPathDB" id="FungiDB:GGTG_10435"/>
<dbReference type="InterPro" id="IPR036770">
    <property type="entry name" value="Ankyrin_rpt-contain_sf"/>
</dbReference>
<evidence type="ECO:0000313" key="5">
    <source>
        <dbReference type="EMBL" id="EJT71175.1"/>
    </source>
</evidence>
<dbReference type="Pfam" id="PF00023">
    <property type="entry name" value="Ank"/>
    <property type="match status" value="1"/>
</dbReference>
<dbReference type="Pfam" id="PF24883">
    <property type="entry name" value="NPHP3_N"/>
    <property type="match status" value="1"/>
</dbReference>
<feature type="region of interest" description="Disordered" evidence="3">
    <location>
        <begin position="83"/>
        <end position="116"/>
    </location>
</feature>
<dbReference type="STRING" id="644352.J3PAA9"/>
<dbReference type="Proteomes" id="UP000006039">
    <property type="component" value="Unassembled WGS sequence"/>
</dbReference>
<name>J3PAA9_GAET3</name>
<feature type="repeat" description="ANK" evidence="2">
    <location>
        <begin position="1159"/>
        <end position="1183"/>
    </location>
</feature>
<dbReference type="InterPro" id="IPR056884">
    <property type="entry name" value="NPHP3-like_N"/>
</dbReference>
<feature type="compositionally biased region" description="Polar residues" evidence="3">
    <location>
        <begin position="87"/>
        <end position="103"/>
    </location>
</feature>
<reference evidence="5" key="3">
    <citation type="submission" date="2010-09" db="EMBL/GenBank/DDBJ databases">
        <title>Annotation of Gaeumannomyces graminis var. tritici R3-111a-1.</title>
        <authorList>
            <consortium name="The Broad Institute Genome Sequencing Platform"/>
            <person name="Ma L.-J."/>
            <person name="Dead R."/>
            <person name="Young S.K."/>
            <person name="Zeng Q."/>
            <person name="Gargeya S."/>
            <person name="Fitzgerald M."/>
            <person name="Haas B."/>
            <person name="Abouelleil A."/>
            <person name="Alvarado L."/>
            <person name="Arachchi H.M."/>
            <person name="Berlin A."/>
            <person name="Brown A."/>
            <person name="Chapman S.B."/>
            <person name="Chen Z."/>
            <person name="Dunbar C."/>
            <person name="Freedman E."/>
            <person name="Gearin G."/>
            <person name="Gellesch M."/>
            <person name="Goldberg J."/>
            <person name="Griggs A."/>
            <person name="Gujja S."/>
            <person name="Heiman D."/>
            <person name="Howarth C."/>
            <person name="Larson L."/>
            <person name="Lui A."/>
            <person name="MacDonald P.J.P."/>
            <person name="Mehta T."/>
            <person name="Montmayeur A."/>
            <person name="Murphy C."/>
            <person name="Neiman D."/>
            <person name="Pearson M."/>
            <person name="Priest M."/>
            <person name="Roberts A."/>
            <person name="Saif S."/>
            <person name="Shea T."/>
            <person name="Shenoy N."/>
            <person name="Sisk P."/>
            <person name="Stolte C."/>
            <person name="Sykes S."/>
            <person name="Yandava C."/>
            <person name="Wortman J."/>
            <person name="Nusbaum C."/>
            <person name="Birren B."/>
        </authorList>
    </citation>
    <scope>NUCLEOTIDE SEQUENCE</scope>
    <source>
        <strain evidence="5">R3-111a-1</strain>
    </source>
</reference>
<reference evidence="7" key="1">
    <citation type="submission" date="2010-07" db="EMBL/GenBank/DDBJ databases">
        <title>The genome sequence of Gaeumannomyces graminis var. tritici strain R3-111a-1.</title>
        <authorList>
            <consortium name="The Broad Institute Genome Sequencing Platform"/>
            <person name="Ma L.-J."/>
            <person name="Dead R."/>
            <person name="Young S."/>
            <person name="Zeng Q."/>
            <person name="Koehrsen M."/>
            <person name="Alvarado L."/>
            <person name="Berlin A."/>
            <person name="Chapman S.B."/>
            <person name="Chen Z."/>
            <person name="Freedman E."/>
            <person name="Gellesch M."/>
            <person name="Goldberg J."/>
            <person name="Griggs A."/>
            <person name="Gujja S."/>
            <person name="Heilman E.R."/>
            <person name="Heiman D."/>
            <person name="Hepburn T."/>
            <person name="Howarth C."/>
            <person name="Jen D."/>
            <person name="Larson L."/>
            <person name="Mehta T."/>
            <person name="Neiman D."/>
            <person name="Pearson M."/>
            <person name="Roberts A."/>
            <person name="Saif S."/>
            <person name="Shea T."/>
            <person name="Shenoy N."/>
            <person name="Sisk P."/>
            <person name="Stolte C."/>
            <person name="Sykes S."/>
            <person name="Walk T."/>
            <person name="White J."/>
            <person name="Yandava C."/>
            <person name="Haas B."/>
            <person name="Nusbaum C."/>
            <person name="Birren B."/>
        </authorList>
    </citation>
    <scope>NUCLEOTIDE SEQUENCE [LARGE SCALE GENOMIC DNA]</scope>
    <source>
        <strain evidence="7">R3-111a-1</strain>
    </source>
</reference>
<evidence type="ECO:0000256" key="2">
    <source>
        <dbReference type="PROSITE-ProRule" id="PRU00023"/>
    </source>
</evidence>
<reference evidence="6" key="5">
    <citation type="submission" date="2018-04" db="UniProtKB">
        <authorList>
            <consortium name="EnsemblFungi"/>
        </authorList>
    </citation>
    <scope>IDENTIFICATION</scope>
    <source>
        <strain evidence="6">R3-111a-1</strain>
    </source>
</reference>
<reference evidence="5" key="2">
    <citation type="submission" date="2010-07" db="EMBL/GenBank/DDBJ databases">
        <authorList>
            <consortium name="The Broad Institute Genome Sequencing Platform"/>
            <consortium name="Broad Institute Genome Sequencing Center for Infectious Disease"/>
            <person name="Ma L.-J."/>
            <person name="Dead R."/>
            <person name="Young S."/>
            <person name="Zeng Q."/>
            <person name="Koehrsen M."/>
            <person name="Alvarado L."/>
            <person name="Berlin A."/>
            <person name="Chapman S.B."/>
            <person name="Chen Z."/>
            <person name="Freedman E."/>
            <person name="Gellesch M."/>
            <person name="Goldberg J."/>
            <person name="Griggs A."/>
            <person name="Gujja S."/>
            <person name="Heilman E.R."/>
            <person name="Heiman D."/>
            <person name="Hepburn T."/>
            <person name="Howarth C."/>
            <person name="Jen D."/>
            <person name="Larson L."/>
            <person name="Mehta T."/>
            <person name="Neiman D."/>
            <person name="Pearson M."/>
            <person name="Roberts A."/>
            <person name="Saif S."/>
            <person name="Shea T."/>
            <person name="Shenoy N."/>
            <person name="Sisk P."/>
            <person name="Stolte C."/>
            <person name="Sykes S."/>
            <person name="Walk T."/>
            <person name="White J."/>
            <person name="Yandava C."/>
            <person name="Haas B."/>
            <person name="Nusbaum C."/>
            <person name="Birren B."/>
        </authorList>
    </citation>
    <scope>NUCLEOTIDE SEQUENCE</scope>
    <source>
        <strain evidence="5">R3-111a-1</strain>
    </source>
</reference>
<dbReference type="EnsemblFungi" id="EJT71175">
    <property type="protein sequence ID" value="EJT71175"/>
    <property type="gene ID" value="GGTG_10435"/>
</dbReference>
<evidence type="ECO:0000259" key="4">
    <source>
        <dbReference type="Pfam" id="PF24883"/>
    </source>
</evidence>
<reference evidence="6" key="4">
    <citation type="journal article" date="2015" name="G3 (Bethesda)">
        <title>Genome sequences of three phytopathogenic species of the Magnaporthaceae family of fungi.</title>
        <authorList>
            <person name="Okagaki L.H."/>
            <person name="Nunes C.C."/>
            <person name="Sailsbery J."/>
            <person name="Clay B."/>
            <person name="Brown D."/>
            <person name="John T."/>
            <person name="Oh Y."/>
            <person name="Young N."/>
            <person name="Fitzgerald M."/>
            <person name="Haas B.J."/>
            <person name="Zeng Q."/>
            <person name="Young S."/>
            <person name="Adiconis X."/>
            <person name="Fan L."/>
            <person name="Levin J.Z."/>
            <person name="Mitchell T.K."/>
            <person name="Okubara P.A."/>
            <person name="Farman M.L."/>
            <person name="Kohn L.M."/>
            <person name="Birren B."/>
            <person name="Ma L.-J."/>
            <person name="Dean R.A."/>
        </authorList>
    </citation>
    <scope>NUCLEOTIDE SEQUENCE</scope>
    <source>
        <strain evidence="6">R3-111a-1</strain>
    </source>
</reference>
<feature type="domain" description="Nephrocystin 3-like N-terminal" evidence="4">
    <location>
        <begin position="482"/>
        <end position="659"/>
    </location>
</feature>
<feature type="repeat" description="ANK" evidence="2">
    <location>
        <begin position="1090"/>
        <end position="1114"/>
    </location>
</feature>
<dbReference type="Gene3D" id="3.40.50.1820">
    <property type="entry name" value="alpha/beta hydrolase"/>
    <property type="match status" value="1"/>
</dbReference>
<dbReference type="Pfam" id="PF12796">
    <property type="entry name" value="Ank_2"/>
    <property type="match status" value="2"/>
</dbReference>
<dbReference type="GeneID" id="20350893"/>
<keyword evidence="7" id="KW-1185">Reference proteome</keyword>
<dbReference type="SUPFAM" id="SSF48403">
    <property type="entry name" value="Ankyrin repeat"/>
    <property type="match status" value="1"/>
</dbReference>
<feature type="compositionally biased region" description="Basic and acidic residues" evidence="3">
    <location>
        <begin position="59"/>
        <end position="70"/>
    </location>
</feature>
<keyword evidence="1" id="KW-0677">Repeat</keyword>
<dbReference type="PANTHER" id="PTHR10039:SF5">
    <property type="entry name" value="NACHT DOMAIN-CONTAINING PROTEIN"/>
    <property type="match status" value="1"/>
</dbReference>